<dbReference type="EMBL" id="PCXL01000011">
    <property type="protein sequence ID" value="PIR38237.1"/>
    <property type="molecule type" value="Genomic_DNA"/>
</dbReference>
<evidence type="ECO:0000313" key="3">
    <source>
        <dbReference type="Proteomes" id="UP000231333"/>
    </source>
</evidence>
<evidence type="ECO:0000259" key="1">
    <source>
        <dbReference type="Pfam" id="PF13847"/>
    </source>
</evidence>
<protein>
    <recommendedName>
        <fullName evidence="1">Methyltransferase domain-containing protein</fullName>
    </recommendedName>
</protein>
<dbReference type="CDD" id="cd02440">
    <property type="entry name" value="AdoMet_MTases"/>
    <property type="match status" value="1"/>
</dbReference>
<dbReference type="SUPFAM" id="SSF53335">
    <property type="entry name" value="S-adenosyl-L-methionine-dependent methyltransferases"/>
    <property type="match status" value="1"/>
</dbReference>
<evidence type="ECO:0000313" key="2">
    <source>
        <dbReference type="EMBL" id="PIR38237.1"/>
    </source>
</evidence>
<dbReference type="InterPro" id="IPR029063">
    <property type="entry name" value="SAM-dependent_MTases_sf"/>
</dbReference>
<reference evidence="2 3" key="1">
    <citation type="submission" date="2017-09" db="EMBL/GenBank/DDBJ databases">
        <title>Depth-based differentiation of microbial function through sediment-hosted aquifers and enrichment of novel symbionts in the deep terrestrial subsurface.</title>
        <authorList>
            <person name="Probst A.J."/>
            <person name="Ladd B."/>
            <person name="Jarett J.K."/>
            <person name="Geller-Mcgrath D.E."/>
            <person name="Sieber C.M."/>
            <person name="Emerson J.B."/>
            <person name="Anantharaman K."/>
            <person name="Thomas B.C."/>
            <person name="Malmstrom R."/>
            <person name="Stieglmeier M."/>
            <person name="Klingl A."/>
            <person name="Woyke T."/>
            <person name="Ryan C.M."/>
            <person name="Banfield J.F."/>
        </authorList>
    </citation>
    <scope>NUCLEOTIDE SEQUENCE [LARGE SCALE GENOMIC DNA]</scope>
    <source>
        <strain evidence="2">CG10_big_fil_rev_8_21_14_0_10_42_12</strain>
    </source>
</reference>
<dbReference type="AlphaFoldDB" id="A0A2H0QVG8"/>
<organism evidence="2 3">
    <name type="scientific">Candidatus Zambryskibacteria bacterium CG10_big_fil_rev_8_21_14_0_10_42_12</name>
    <dbReference type="NCBI Taxonomy" id="1975115"/>
    <lineage>
        <taxon>Bacteria</taxon>
        <taxon>Candidatus Zambryskiibacteriota</taxon>
    </lineage>
</organism>
<sequence>MFSNPIQNVPRFGLKPGMKVADFGSGSGTYARELAHFLGPDGKVYAVDIQRELLNNLVAEAGREGLRNIEPVWADLEKVEGSNIPSNTLDAVVISNILFQVGNKEGLLREAVRVTHPYGKVILIDWIDSFGNLGPHQGSVVTRDDAVVLADKVGLSLRSEFEAGSNHYGLIFEKKSQ</sequence>
<comment type="caution">
    <text evidence="2">The sequence shown here is derived from an EMBL/GenBank/DDBJ whole genome shotgun (WGS) entry which is preliminary data.</text>
</comment>
<dbReference type="Gene3D" id="3.40.50.150">
    <property type="entry name" value="Vaccinia Virus protein VP39"/>
    <property type="match status" value="1"/>
</dbReference>
<feature type="domain" description="Methyltransferase" evidence="1">
    <location>
        <begin position="15"/>
        <end position="125"/>
    </location>
</feature>
<proteinExistence type="predicted"/>
<gene>
    <name evidence="2" type="ORF">COV34_01320</name>
</gene>
<dbReference type="Pfam" id="PF13847">
    <property type="entry name" value="Methyltransf_31"/>
    <property type="match status" value="1"/>
</dbReference>
<name>A0A2H0QVG8_9BACT</name>
<dbReference type="InterPro" id="IPR025714">
    <property type="entry name" value="Methyltranfer_dom"/>
</dbReference>
<dbReference type="Proteomes" id="UP000231333">
    <property type="component" value="Unassembled WGS sequence"/>
</dbReference>
<accession>A0A2H0QVG8</accession>